<name>A0A330HTK1_9HYPH</name>
<dbReference type="InterPro" id="IPR004360">
    <property type="entry name" value="Glyas_Fos-R_dOase_dom"/>
</dbReference>
<feature type="domain" description="VOC" evidence="1">
    <location>
        <begin position="1"/>
        <end position="120"/>
    </location>
</feature>
<dbReference type="PROSITE" id="PS51819">
    <property type="entry name" value="VOC"/>
    <property type="match status" value="1"/>
</dbReference>
<comment type="caution">
    <text evidence="2">The sequence shown here is derived from an EMBL/GenBank/DDBJ whole genome shotgun (WGS) entry which is preliminary data.</text>
</comment>
<dbReference type="CDD" id="cd06587">
    <property type="entry name" value="VOC"/>
    <property type="match status" value="1"/>
</dbReference>
<dbReference type="RefSeq" id="WP_112096506.1">
    <property type="nucleotide sequence ID" value="NZ_QMBP01000002.1"/>
</dbReference>
<dbReference type="EMBL" id="QMBP01000002">
    <property type="protein sequence ID" value="RAZ92036.1"/>
    <property type="molecule type" value="Genomic_DNA"/>
</dbReference>
<organism evidence="2 3">
    <name type="scientific">Mesorhizobium hawassense</name>
    <dbReference type="NCBI Taxonomy" id="1209954"/>
    <lineage>
        <taxon>Bacteria</taxon>
        <taxon>Pseudomonadati</taxon>
        <taxon>Pseudomonadota</taxon>
        <taxon>Alphaproteobacteria</taxon>
        <taxon>Hyphomicrobiales</taxon>
        <taxon>Phyllobacteriaceae</taxon>
        <taxon>Mesorhizobium</taxon>
    </lineage>
</organism>
<dbReference type="InterPro" id="IPR029068">
    <property type="entry name" value="Glyas_Bleomycin-R_OHBP_Dase"/>
</dbReference>
<evidence type="ECO:0000313" key="3">
    <source>
        <dbReference type="Proteomes" id="UP000251558"/>
    </source>
</evidence>
<dbReference type="AlphaFoldDB" id="A0A330HTK1"/>
<gene>
    <name evidence="2" type="ORF">DPM33_06130</name>
</gene>
<dbReference type="Pfam" id="PF00903">
    <property type="entry name" value="Glyoxalase"/>
    <property type="match status" value="1"/>
</dbReference>
<proteinExistence type="predicted"/>
<evidence type="ECO:0000313" key="2">
    <source>
        <dbReference type="EMBL" id="RAZ92036.1"/>
    </source>
</evidence>
<dbReference type="Proteomes" id="UP000251558">
    <property type="component" value="Unassembled WGS sequence"/>
</dbReference>
<dbReference type="SUPFAM" id="SSF54593">
    <property type="entry name" value="Glyoxalase/Bleomycin resistance protein/Dihydroxybiphenyl dioxygenase"/>
    <property type="match status" value="1"/>
</dbReference>
<protein>
    <submittedName>
        <fullName evidence="2">VOC family protein</fullName>
    </submittedName>
</protein>
<reference evidence="2 3" key="1">
    <citation type="submission" date="2018-07" db="EMBL/GenBank/DDBJ databases">
        <title>Diversity of Mesorhizobium strains in Brazil.</title>
        <authorList>
            <person name="Helene L.C.F."/>
            <person name="Dall'Agnol R."/>
            <person name="Delamuta J.R.M."/>
            <person name="Hungria M."/>
        </authorList>
    </citation>
    <scope>NUCLEOTIDE SEQUENCE [LARGE SCALE GENOMIC DNA]</scope>
    <source>
        <strain evidence="2 3">AC99b</strain>
    </source>
</reference>
<accession>A0A330HTK1</accession>
<sequence length="121" mass="12959">MSAVRYFVDDVQQAIAFYRDVLEFELIAQYGPAMAIVRHGSLTLWLAGPRSSAAQPTAEGEIPSAGGWNRIVVTTDDLKSRLPGIEAAGCVIRVPLRTGPGGSQLVIQDPSGNCIELFEEG</sequence>
<keyword evidence="3" id="KW-1185">Reference proteome</keyword>
<dbReference type="OrthoDB" id="9798201at2"/>
<evidence type="ECO:0000259" key="1">
    <source>
        <dbReference type="PROSITE" id="PS51819"/>
    </source>
</evidence>
<dbReference type="InterPro" id="IPR037523">
    <property type="entry name" value="VOC_core"/>
</dbReference>
<dbReference type="Gene3D" id="3.10.180.10">
    <property type="entry name" value="2,3-Dihydroxybiphenyl 1,2-Dioxygenase, domain 1"/>
    <property type="match status" value="1"/>
</dbReference>